<reference evidence="2 3" key="1">
    <citation type="submission" date="2018-06" db="EMBL/GenBank/DDBJ databases">
        <authorList>
            <consortium name="Pathogen Informatics"/>
            <person name="Doyle S."/>
        </authorList>
    </citation>
    <scope>NUCLEOTIDE SEQUENCE [LARGE SCALE GENOMIC DNA]</scope>
    <source>
        <strain evidence="2 3">NCTC13292</strain>
    </source>
</reference>
<keyword evidence="1" id="KW-1133">Transmembrane helix</keyword>
<evidence type="ECO:0000313" key="3">
    <source>
        <dbReference type="Proteomes" id="UP000254677"/>
    </source>
</evidence>
<dbReference type="OrthoDB" id="572589at2"/>
<evidence type="ECO:0000313" key="2">
    <source>
        <dbReference type="EMBL" id="STX40632.1"/>
    </source>
</evidence>
<dbReference type="Proteomes" id="UP000254677">
    <property type="component" value="Unassembled WGS sequence"/>
</dbReference>
<name>A0A378IYU8_9GAMM</name>
<dbReference type="RefSeq" id="WP_115220258.1">
    <property type="nucleotide sequence ID" value="NZ_CAXYJE010000005.1"/>
</dbReference>
<dbReference type="AlphaFoldDB" id="A0A378IYU8"/>
<sequence>MDLTLFLARVIGWYFVIISLYMLFCQQALKAIIVDILGQRALMFFIALLTVVLGLLLVISHNVWVMGWPVIITLIAWLVLVGGVFRLINPDLLTKVAQWWLRNPAYLVIAAIIYLLIGLYLLYRAYFI</sequence>
<gene>
    <name evidence="2" type="ORF">NCTC13292_00391</name>
</gene>
<feature type="transmembrane region" description="Helical" evidence="1">
    <location>
        <begin position="105"/>
        <end position="123"/>
    </location>
</feature>
<feature type="transmembrane region" description="Helical" evidence="1">
    <location>
        <begin position="65"/>
        <end position="85"/>
    </location>
</feature>
<keyword evidence="3" id="KW-1185">Reference proteome</keyword>
<accession>A0A378IYU8</accession>
<protein>
    <submittedName>
        <fullName evidence="2">Integral membrane protein (PIN domain superfamily)</fullName>
    </submittedName>
</protein>
<feature type="transmembrane region" description="Helical" evidence="1">
    <location>
        <begin position="6"/>
        <end position="29"/>
    </location>
</feature>
<feature type="transmembrane region" description="Helical" evidence="1">
    <location>
        <begin position="41"/>
        <end position="59"/>
    </location>
</feature>
<proteinExistence type="predicted"/>
<organism evidence="2 3">
    <name type="scientific">Legionella donaldsonii</name>
    <dbReference type="NCBI Taxonomy" id="45060"/>
    <lineage>
        <taxon>Bacteria</taxon>
        <taxon>Pseudomonadati</taxon>
        <taxon>Pseudomonadota</taxon>
        <taxon>Gammaproteobacteria</taxon>
        <taxon>Legionellales</taxon>
        <taxon>Legionellaceae</taxon>
        <taxon>Legionella</taxon>
    </lineage>
</organism>
<evidence type="ECO:0000256" key="1">
    <source>
        <dbReference type="SAM" id="Phobius"/>
    </source>
</evidence>
<keyword evidence="1" id="KW-0472">Membrane</keyword>
<dbReference type="EMBL" id="UGOA01000001">
    <property type="protein sequence ID" value="STX40632.1"/>
    <property type="molecule type" value="Genomic_DNA"/>
</dbReference>
<keyword evidence="1" id="KW-0812">Transmembrane</keyword>